<dbReference type="PANTHER" id="PTHR10039">
    <property type="entry name" value="AMELOGENIN"/>
    <property type="match status" value="1"/>
</dbReference>
<dbReference type="Proteomes" id="UP000298030">
    <property type="component" value="Unassembled WGS sequence"/>
</dbReference>
<name>A0A4Y7SQC4_COPMI</name>
<dbReference type="SUPFAM" id="SSF52540">
    <property type="entry name" value="P-loop containing nucleoside triphosphate hydrolases"/>
    <property type="match status" value="1"/>
</dbReference>
<dbReference type="Pfam" id="PF24883">
    <property type="entry name" value="NPHP3_N"/>
    <property type="match status" value="1"/>
</dbReference>
<organism evidence="3 4">
    <name type="scientific">Coprinellus micaceus</name>
    <name type="common">Glistening ink-cap mushroom</name>
    <name type="synonym">Coprinus micaceus</name>
    <dbReference type="NCBI Taxonomy" id="71717"/>
    <lineage>
        <taxon>Eukaryota</taxon>
        <taxon>Fungi</taxon>
        <taxon>Dikarya</taxon>
        <taxon>Basidiomycota</taxon>
        <taxon>Agaricomycotina</taxon>
        <taxon>Agaricomycetes</taxon>
        <taxon>Agaricomycetidae</taxon>
        <taxon>Agaricales</taxon>
        <taxon>Agaricineae</taxon>
        <taxon>Psathyrellaceae</taxon>
        <taxon>Coprinellus</taxon>
    </lineage>
</organism>
<keyword evidence="1" id="KW-0677">Repeat</keyword>
<protein>
    <recommendedName>
        <fullName evidence="2">Nephrocystin 3-like N-terminal domain-containing protein</fullName>
    </recommendedName>
</protein>
<feature type="domain" description="Nephrocystin 3-like N-terminal" evidence="2">
    <location>
        <begin position="109"/>
        <end position="284"/>
    </location>
</feature>
<evidence type="ECO:0000259" key="2">
    <source>
        <dbReference type="Pfam" id="PF24883"/>
    </source>
</evidence>
<keyword evidence="4" id="KW-1185">Reference proteome</keyword>
<dbReference type="Gene3D" id="3.40.50.300">
    <property type="entry name" value="P-loop containing nucleotide triphosphate hydrolases"/>
    <property type="match status" value="1"/>
</dbReference>
<dbReference type="OrthoDB" id="626167at2759"/>
<sequence length="453" mass="50301">MPTTPRHIAVHELNATNIARDYRDYSHHHHRTKIAIGSGSSIELLDRTSTVPGNPLYQISRRLKGLLRQVAHGAVHDSAERGLDVPKCHPETRTAVQRDIMGWIRHGHQEDSPKKILWLSGPAGSGKTAIAGTIADECSKRGLLAASFFFSAFAGPMNRRSSKPLISTLVYSLLQHKSIVGLKREVLTVVKDDPMVFDRRLDQQFTTLILKPLGNVLGRSHRRNWPQVIIIDGLDECQGSSESDIDLGGNTQVSGANAQQEILAALSRACIDSAFPFRIIVTSRPEPVIRHFFSNSPCPTHNIFLDDKYNPDSDIRLCLNAMFSDIRRRYNLPSTWASKNIVDILVQEASGQFIYAATVIRFLQDPRLGPPQRQLNQVLQWRRPDDSKPFAPHIIVNNLQHRWVGGLCKSPTTHVSTGTTDEVRNSTCRVSQLTTSLQSPCSGLADASRTNGG</sequence>
<dbReference type="EMBL" id="QPFP01000071">
    <property type="protein sequence ID" value="TEB24067.1"/>
    <property type="molecule type" value="Genomic_DNA"/>
</dbReference>
<evidence type="ECO:0000313" key="4">
    <source>
        <dbReference type="Proteomes" id="UP000298030"/>
    </source>
</evidence>
<reference evidence="3 4" key="1">
    <citation type="journal article" date="2019" name="Nat. Ecol. Evol.">
        <title>Megaphylogeny resolves global patterns of mushroom evolution.</title>
        <authorList>
            <person name="Varga T."/>
            <person name="Krizsan K."/>
            <person name="Foldi C."/>
            <person name="Dima B."/>
            <person name="Sanchez-Garcia M."/>
            <person name="Sanchez-Ramirez S."/>
            <person name="Szollosi G.J."/>
            <person name="Szarkandi J.G."/>
            <person name="Papp V."/>
            <person name="Albert L."/>
            <person name="Andreopoulos W."/>
            <person name="Angelini C."/>
            <person name="Antonin V."/>
            <person name="Barry K.W."/>
            <person name="Bougher N.L."/>
            <person name="Buchanan P."/>
            <person name="Buyck B."/>
            <person name="Bense V."/>
            <person name="Catcheside P."/>
            <person name="Chovatia M."/>
            <person name="Cooper J."/>
            <person name="Damon W."/>
            <person name="Desjardin D."/>
            <person name="Finy P."/>
            <person name="Geml J."/>
            <person name="Haridas S."/>
            <person name="Hughes K."/>
            <person name="Justo A."/>
            <person name="Karasinski D."/>
            <person name="Kautmanova I."/>
            <person name="Kiss B."/>
            <person name="Kocsube S."/>
            <person name="Kotiranta H."/>
            <person name="LaButti K.M."/>
            <person name="Lechner B.E."/>
            <person name="Liimatainen K."/>
            <person name="Lipzen A."/>
            <person name="Lukacs Z."/>
            <person name="Mihaltcheva S."/>
            <person name="Morgado L.N."/>
            <person name="Niskanen T."/>
            <person name="Noordeloos M.E."/>
            <person name="Ohm R.A."/>
            <person name="Ortiz-Santana B."/>
            <person name="Ovrebo C."/>
            <person name="Racz N."/>
            <person name="Riley R."/>
            <person name="Savchenko A."/>
            <person name="Shiryaev A."/>
            <person name="Soop K."/>
            <person name="Spirin V."/>
            <person name="Szebenyi C."/>
            <person name="Tomsovsky M."/>
            <person name="Tulloss R.E."/>
            <person name="Uehling J."/>
            <person name="Grigoriev I.V."/>
            <person name="Vagvolgyi C."/>
            <person name="Papp T."/>
            <person name="Martin F.M."/>
            <person name="Miettinen O."/>
            <person name="Hibbett D.S."/>
            <person name="Nagy L.G."/>
        </authorList>
    </citation>
    <scope>NUCLEOTIDE SEQUENCE [LARGE SCALE GENOMIC DNA]</scope>
    <source>
        <strain evidence="3 4">FP101781</strain>
    </source>
</reference>
<dbReference type="InterPro" id="IPR056884">
    <property type="entry name" value="NPHP3-like_N"/>
</dbReference>
<accession>A0A4Y7SQC4</accession>
<dbReference type="AlphaFoldDB" id="A0A4Y7SQC4"/>
<dbReference type="InterPro" id="IPR027417">
    <property type="entry name" value="P-loop_NTPase"/>
</dbReference>
<proteinExistence type="predicted"/>
<evidence type="ECO:0000256" key="1">
    <source>
        <dbReference type="ARBA" id="ARBA00022737"/>
    </source>
</evidence>
<gene>
    <name evidence="3" type="ORF">FA13DRAFT_1797601</name>
</gene>
<dbReference type="STRING" id="71717.A0A4Y7SQC4"/>
<comment type="caution">
    <text evidence="3">The sequence shown here is derived from an EMBL/GenBank/DDBJ whole genome shotgun (WGS) entry which is preliminary data.</text>
</comment>
<dbReference type="PANTHER" id="PTHR10039:SF14">
    <property type="entry name" value="NACHT DOMAIN-CONTAINING PROTEIN"/>
    <property type="match status" value="1"/>
</dbReference>
<evidence type="ECO:0000313" key="3">
    <source>
        <dbReference type="EMBL" id="TEB24067.1"/>
    </source>
</evidence>